<feature type="compositionally biased region" description="Basic and acidic residues" evidence="6">
    <location>
        <begin position="134"/>
        <end position="149"/>
    </location>
</feature>
<feature type="transmembrane region" description="Helical" evidence="7">
    <location>
        <begin position="345"/>
        <end position="363"/>
    </location>
</feature>
<accession>D8QIF4</accession>
<gene>
    <name evidence="9" type="ORF">SCHCODRAFT_258669</name>
</gene>
<keyword evidence="2 7" id="KW-0812">Transmembrane</keyword>
<dbReference type="AlphaFoldDB" id="D8QIF4"/>
<keyword evidence="10" id="KW-1185">Reference proteome</keyword>
<dbReference type="eggNOG" id="KOG2687">
    <property type="taxonomic scope" value="Eukaryota"/>
</dbReference>
<feature type="compositionally biased region" description="Acidic residues" evidence="6">
    <location>
        <begin position="207"/>
        <end position="218"/>
    </location>
</feature>
<evidence type="ECO:0000259" key="8">
    <source>
        <dbReference type="PROSITE" id="PS51469"/>
    </source>
</evidence>
<evidence type="ECO:0000256" key="3">
    <source>
        <dbReference type="ARBA" id="ARBA00022989"/>
    </source>
</evidence>
<evidence type="ECO:0000256" key="1">
    <source>
        <dbReference type="ARBA" id="ARBA00004370"/>
    </source>
</evidence>
<keyword evidence="4 7" id="KW-0472">Membrane</keyword>
<dbReference type="PANTHER" id="PTHR12911:SF8">
    <property type="entry name" value="KLAROID PROTEIN-RELATED"/>
    <property type="match status" value="1"/>
</dbReference>
<dbReference type="HOGENOM" id="CLU_005985_0_0_1"/>
<evidence type="ECO:0000313" key="10">
    <source>
        <dbReference type="Proteomes" id="UP000007431"/>
    </source>
</evidence>
<dbReference type="Proteomes" id="UP000007431">
    <property type="component" value="Unassembled WGS sequence"/>
</dbReference>
<dbReference type="Gene3D" id="2.60.120.260">
    <property type="entry name" value="Galactose-binding domain-like"/>
    <property type="match status" value="1"/>
</dbReference>
<feature type="coiled-coil region" evidence="5">
    <location>
        <begin position="430"/>
        <end position="490"/>
    </location>
</feature>
<comment type="subcellular location">
    <subcellularLocation>
        <location evidence="1">Membrane</location>
    </subcellularLocation>
</comment>
<dbReference type="GO" id="GO:0005635">
    <property type="term" value="C:nuclear envelope"/>
    <property type="evidence" value="ECO:0007669"/>
    <property type="project" value="TreeGrafter"/>
</dbReference>
<evidence type="ECO:0000256" key="7">
    <source>
        <dbReference type="SAM" id="Phobius"/>
    </source>
</evidence>
<protein>
    <recommendedName>
        <fullName evidence="8">SUN domain-containing protein</fullName>
    </recommendedName>
</protein>
<organism evidence="10">
    <name type="scientific">Schizophyllum commune (strain H4-8 / FGSC 9210)</name>
    <name type="common">Split gill fungus</name>
    <dbReference type="NCBI Taxonomy" id="578458"/>
    <lineage>
        <taxon>Eukaryota</taxon>
        <taxon>Fungi</taxon>
        <taxon>Dikarya</taxon>
        <taxon>Basidiomycota</taxon>
        <taxon>Agaricomycotina</taxon>
        <taxon>Agaricomycetes</taxon>
        <taxon>Agaricomycetidae</taxon>
        <taxon>Agaricales</taxon>
        <taxon>Schizophyllaceae</taxon>
        <taxon>Schizophyllum</taxon>
    </lineage>
</organism>
<dbReference type="Pfam" id="PF07738">
    <property type="entry name" value="Sad1_UNC"/>
    <property type="match status" value="2"/>
</dbReference>
<feature type="region of interest" description="Disordered" evidence="6">
    <location>
        <begin position="76"/>
        <end position="286"/>
    </location>
</feature>
<dbReference type="InParanoid" id="D8QIF4"/>
<name>D8QIF4_SCHCM</name>
<dbReference type="PANTHER" id="PTHR12911">
    <property type="entry name" value="SAD1/UNC-84-LIKE PROTEIN-RELATED"/>
    <property type="match status" value="1"/>
</dbReference>
<feature type="compositionally biased region" description="Polar residues" evidence="6">
    <location>
        <begin position="124"/>
        <end position="133"/>
    </location>
</feature>
<dbReference type="EMBL" id="GL377313">
    <property type="protein sequence ID" value="EFI92223.1"/>
    <property type="molecule type" value="Genomic_DNA"/>
</dbReference>
<feature type="transmembrane region" description="Helical" evidence="7">
    <location>
        <begin position="375"/>
        <end position="395"/>
    </location>
</feature>
<sequence length="797" mass="87823">MSFAGTPLGQGRRLDHDTFLNKPQAKSRPPSTGYSYPANGSRSPPKLHPEKWAYKDTSVNVANAFHLAAEDMNPNQAWAAGPSRANVPRSTSVEYENQVRQTTGRGLPPPASRFVKPPSHDRSNGTITQSENSFAREKSPFDQIAEKIHQSIPGPLQFIVRQREPEDSTSYEYSMEERDYQQQTKRQTHRRNRISTDNKAYKPSQSDLEESDEDFDDDDRTRRRKKKKKETGGGLLTTLPVIGQDKRRKRKKKNVTTGEDEESEPEQDQQQQRGPSMPRAQSLHPADVSEELEAGVRSLDSIAEMDESTLPDPTAEEELYPSRPRGSIISVLAGRLVHILIQVPFVWLGRIVGTLADLIIRICRKTWLLAGPWPIVMLGISLVLYNGLGMLGSLFHRGKYVPPQTAPADISELSNRLLSIESAVLALADREEVYRKLRALETRVDNADLRVGQTESSLRMVAGNDLQNIRKELQELGAKLTAEMERERAVPMPSTEDEEARSRLKALEERVGGVEGGVKEALDASKKAATAPGWWKKQPGSAPSADAVRDVVLRMYSGDMLERVDHALFTGGGAIVPTLTSPSLRQSLVAPRSGFSSVLSWISGGHGDIVERSPVIALTPGVQPGQCWAFAAGEGRLGVKLRLPARIDEITIEHAAGSIAYDLRSAPRDMEVWALIDGADNAEKWAAVVAAREAAGVPTDESEAAFAAEMARLTHGALYVRIAQFAYDIEAGRYAQSFAVAEDVREQGMDFGIVMLRVLTNWGHPGHTCLYRFRVHGETAATIEPPHVPGDEADGEP</sequence>
<evidence type="ECO:0000256" key="2">
    <source>
        <dbReference type="ARBA" id="ARBA00022692"/>
    </source>
</evidence>
<evidence type="ECO:0000256" key="4">
    <source>
        <dbReference type="ARBA" id="ARBA00023136"/>
    </source>
</evidence>
<keyword evidence="3 7" id="KW-1133">Transmembrane helix</keyword>
<proteinExistence type="predicted"/>
<feature type="compositionally biased region" description="Acidic residues" evidence="6">
    <location>
        <begin position="258"/>
        <end position="267"/>
    </location>
</feature>
<dbReference type="PROSITE" id="PS51469">
    <property type="entry name" value="SUN"/>
    <property type="match status" value="1"/>
</dbReference>
<dbReference type="InterPro" id="IPR045119">
    <property type="entry name" value="SUN1-5"/>
</dbReference>
<feature type="compositionally biased region" description="Polar residues" evidence="6">
    <location>
        <begin position="29"/>
        <end position="42"/>
    </location>
</feature>
<evidence type="ECO:0000256" key="6">
    <source>
        <dbReference type="SAM" id="MobiDB-lite"/>
    </source>
</evidence>
<dbReference type="STRING" id="578458.D8QIF4"/>
<dbReference type="OMA" id="PEKWSVK"/>
<feature type="domain" description="SUN" evidence="8">
    <location>
        <begin position="572"/>
        <end position="780"/>
    </location>
</feature>
<dbReference type="GO" id="GO:0043495">
    <property type="term" value="F:protein-membrane adaptor activity"/>
    <property type="evidence" value="ECO:0007669"/>
    <property type="project" value="TreeGrafter"/>
</dbReference>
<reference evidence="9 10" key="1">
    <citation type="journal article" date="2010" name="Nat. Biotechnol.">
        <title>Genome sequence of the model mushroom Schizophyllum commune.</title>
        <authorList>
            <person name="Ohm R.A."/>
            <person name="de Jong J.F."/>
            <person name="Lugones L.G."/>
            <person name="Aerts A."/>
            <person name="Kothe E."/>
            <person name="Stajich J.E."/>
            <person name="de Vries R.P."/>
            <person name="Record E."/>
            <person name="Levasseur A."/>
            <person name="Baker S.E."/>
            <person name="Bartholomew K.A."/>
            <person name="Coutinho P.M."/>
            <person name="Erdmann S."/>
            <person name="Fowler T.J."/>
            <person name="Gathman A.C."/>
            <person name="Lombard V."/>
            <person name="Henrissat B."/>
            <person name="Knabe N."/>
            <person name="Kuees U."/>
            <person name="Lilly W.W."/>
            <person name="Lindquist E."/>
            <person name="Lucas S."/>
            <person name="Magnuson J.K."/>
            <person name="Piumi F."/>
            <person name="Raudaskoski M."/>
            <person name="Salamov A."/>
            <person name="Schmutz J."/>
            <person name="Schwarze F.W.M.R."/>
            <person name="vanKuyk P.A."/>
            <person name="Horton J.S."/>
            <person name="Grigoriev I.V."/>
            <person name="Woesten H.A.B."/>
        </authorList>
    </citation>
    <scope>NUCLEOTIDE SEQUENCE [LARGE SCALE GENOMIC DNA]</scope>
    <source>
        <strain evidence="10">H4-8 / FGSC 9210</strain>
    </source>
</reference>
<dbReference type="GO" id="GO:0016020">
    <property type="term" value="C:membrane"/>
    <property type="evidence" value="ECO:0007669"/>
    <property type="project" value="UniProtKB-SubCell"/>
</dbReference>
<dbReference type="VEuPathDB" id="FungiDB:SCHCODRAFT_02518832"/>
<dbReference type="InterPro" id="IPR012919">
    <property type="entry name" value="SUN_dom"/>
</dbReference>
<feature type="region of interest" description="Disordered" evidence="6">
    <location>
        <begin position="1"/>
        <end position="50"/>
    </location>
</feature>
<feature type="compositionally biased region" description="Polar residues" evidence="6">
    <location>
        <begin position="88"/>
        <end position="104"/>
    </location>
</feature>
<keyword evidence="5" id="KW-0175">Coiled coil</keyword>
<evidence type="ECO:0000256" key="5">
    <source>
        <dbReference type="SAM" id="Coils"/>
    </source>
</evidence>
<evidence type="ECO:0000313" key="9">
    <source>
        <dbReference type="EMBL" id="EFI92223.1"/>
    </source>
</evidence>